<dbReference type="Pfam" id="PF01661">
    <property type="entry name" value="Macro"/>
    <property type="match status" value="1"/>
</dbReference>
<gene>
    <name evidence="2" type="ORF">SAMN05216233_13023</name>
</gene>
<keyword evidence="3" id="KW-1185">Reference proteome</keyword>
<dbReference type="EMBL" id="FMUX01000030">
    <property type="protein sequence ID" value="SCY87241.1"/>
    <property type="molecule type" value="Genomic_DNA"/>
</dbReference>
<organism evidence="2 3">
    <name type="scientific">Desulfoluna spongiiphila</name>
    <dbReference type="NCBI Taxonomy" id="419481"/>
    <lineage>
        <taxon>Bacteria</taxon>
        <taxon>Pseudomonadati</taxon>
        <taxon>Thermodesulfobacteriota</taxon>
        <taxon>Desulfobacteria</taxon>
        <taxon>Desulfobacterales</taxon>
        <taxon>Desulfolunaceae</taxon>
        <taxon>Desulfoluna</taxon>
    </lineage>
</organism>
<evidence type="ECO:0000259" key="1">
    <source>
        <dbReference type="PROSITE" id="PS51154"/>
    </source>
</evidence>
<reference evidence="2 3" key="1">
    <citation type="submission" date="2016-10" db="EMBL/GenBank/DDBJ databases">
        <authorList>
            <person name="de Groot N.N."/>
        </authorList>
    </citation>
    <scope>NUCLEOTIDE SEQUENCE [LARGE SCALE GENOMIC DNA]</scope>
    <source>
        <strain evidence="2 3">AA1</strain>
    </source>
</reference>
<evidence type="ECO:0000313" key="3">
    <source>
        <dbReference type="Proteomes" id="UP000198870"/>
    </source>
</evidence>
<dbReference type="CDD" id="cd02908">
    <property type="entry name" value="Macro_OAADPr_deacetylase"/>
    <property type="match status" value="1"/>
</dbReference>
<dbReference type="Gene3D" id="3.40.220.10">
    <property type="entry name" value="Leucine Aminopeptidase, subunit E, domain 1"/>
    <property type="match status" value="1"/>
</dbReference>
<dbReference type="GO" id="GO:0061463">
    <property type="term" value="F:O-acetyl-ADP-ribose deacetylase activity"/>
    <property type="evidence" value="ECO:0007669"/>
    <property type="project" value="TreeGrafter"/>
</dbReference>
<name>A0A1G5JH46_9BACT</name>
<proteinExistence type="predicted"/>
<evidence type="ECO:0000313" key="2">
    <source>
        <dbReference type="EMBL" id="SCY87241.1"/>
    </source>
</evidence>
<dbReference type="PANTHER" id="PTHR11106:SF27">
    <property type="entry name" value="MACRO DOMAIN-CONTAINING PROTEIN"/>
    <property type="match status" value="1"/>
</dbReference>
<feature type="domain" description="Macro" evidence="1">
    <location>
        <begin position="1"/>
        <end position="173"/>
    </location>
</feature>
<accession>A0A1G5JH46</accession>
<dbReference type="RefSeq" id="WP_092215474.1">
    <property type="nucleotide sequence ID" value="NZ_FMUX01000030.1"/>
</dbReference>
<dbReference type="NCBIfam" id="NF001664">
    <property type="entry name" value="PRK00431.1-6"/>
    <property type="match status" value="1"/>
</dbReference>
<dbReference type="OrthoDB" id="6194521at2"/>
<dbReference type="Proteomes" id="UP000198870">
    <property type="component" value="Unassembled WGS sequence"/>
</dbReference>
<dbReference type="STRING" id="419481.SAMN05216233_13023"/>
<dbReference type="SUPFAM" id="SSF52949">
    <property type="entry name" value="Macro domain-like"/>
    <property type="match status" value="1"/>
</dbReference>
<dbReference type="PROSITE" id="PS51154">
    <property type="entry name" value="MACRO"/>
    <property type="match status" value="1"/>
</dbReference>
<dbReference type="InterPro" id="IPR002589">
    <property type="entry name" value="Macro_dom"/>
</dbReference>
<dbReference type="AlphaFoldDB" id="A0A1G5JH46"/>
<dbReference type="PANTHER" id="PTHR11106">
    <property type="entry name" value="GANGLIOSIDE INDUCED DIFFERENTIATION ASSOCIATED PROTEIN 2-RELATED"/>
    <property type="match status" value="1"/>
</dbReference>
<dbReference type="InterPro" id="IPR043472">
    <property type="entry name" value="Macro_dom-like"/>
</dbReference>
<protein>
    <submittedName>
        <fullName evidence="2">O-acetyl-ADP-ribose deacetylase (Regulator of RNase III), contains Macro domain</fullName>
    </submittedName>
</protein>
<dbReference type="SMART" id="SM00506">
    <property type="entry name" value="A1pp"/>
    <property type="match status" value="1"/>
</dbReference>
<sequence length="174" mass="18557">MKNVTQKIAIRQADITTLDVDAIINAANNSLLGGGGVDGAIHRAAGPELLAECKTLGGCPTGEAKITKGYNLTARHVIHTVGPVYSSKENDPILLASCYRNSFTLTAEHGLSSIAFPAISCGVYRYPVEKACAIALRETVEALGRYPGIEQVVFALFSEDHVRIYLNELAAIDL</sequence>